<gene>
    <name evidence="3" type="ORF">GHT06_007797</name>
</gene>
<evidence type="ECO:0008006" key="5">
    <source>
        <dbReference type="Google" id="ProtNLM"/>
    </source>
</evidence>
<dbReference type="AlphaFoldDB" id="A0AAD5Q1F2"/>
<sequence length="245" mass="27457">MRKWLENSLLLFFLAAVAGRDGSTPEEICPCQAEDSCQNDRHIFGRDELDIEKFGLISPCREVGEFPCCPREPPPPKEIKLTQQDLQDFSPAELAELGVVPEGTIGSSSLPLAEQSDQSKLIQQNQPPIDITQPGAASLAPHGATNFAPKAQHNQPKAAHPTQQQNPATIAQNQPVYQQRPVYNPPPAYQQRPVYQPPPAYQPSPVYQPPPVYQPRPVYPPPLPRYPPPQMYRPPPMYRPPYRKY</sequence>
<protein>
    <recommendedName>
        <fullName evidence="5">Clip domain-containing protein</fullName>
    </recommendedName>
</protein>
<dbReference type="EMBL" id="WJBH02000001">
    <property type="protein sequence ID" value="KAI9564059.1"/>
    <property type="molecule type" value="Genomic_DNA"/>
</dbReference>
<feature type="compositionally biased region" description="Polar residues" evidence="1">
    <location>
        <begin position="161"/>
        <end position="177"/>
    </location>
</feature>
<feature type="chain" id="PRO_5041940865" description="Clip domain-containing protein" evidence="2">
    <location>
        <begin position="20"/>
        <end position="245"/>
    </location>
</feature>
<name>A0AAD5Q1F2_9CRUS</name>
<feature type="compositionally biased region" description="Pro residues" evidence="1">
    <location>
        <begin position="195"/>
        <end position="239"/>
    </location>
</feature>
<keyword evidence="2" id="KW-0732">Signal</keyword>
<reference evidence="3 4" key="1">
    <citation type="submission" date="2022-05" db="EMBL/GenBank/DDBJ databases">
        <title>A multi-omics perspective on studying reproductive biology in Daphnia sinensis.</title>
        <authorList>
            <person name="Jia J."/>
        </authorList>
    </citation>
    <scope>NUCLEOTIDE SEQUENCE [LARGE SCALE GENOMIC DNA]</scope>
    <source>
        <strain evidence="3 4">WSL</strain>
    </source>
</reference>
<accession>A0AAD5Q1F2</accession>
<feature type="signal peptide" evidence="2">
    <location>
        <begin position="1"/>
        <end position="19"/>
    </location>
</feature>
<evidence type="ECO:0000313" key="3">
    <source>
        <dbReference type="EMBL" id="KAI9564059.1"/>
    </source>
</evidence>
<feature type="region of interest" description="Disordered" evidence="1">
    <location>
        <begin position="128"/>
        <end position="245"/>
    </location>
</feature>
<comment type="caution">
    <text evidence="3">The sequence shown here is derived from an EMBL/GenBank/DDBJ whole genome shotgun (WGS) entry which is preliminary data.</text>
</comment>
<evidence type="ECO:0000256" key="1">
    <source>
        <dbReference type="SAM" id="MobiDB-lite"/>
    </source>
</evidence>
<keyword evidence="4" id="KW-1185">Reference proteome</keyword>
<evidence type="ECO:0000256" key="2">
    <source>
        <dbReference type="SAM" id="SignalP"/>
    </source>
</evidence>
<proteinExistence type="predicted"/>
<evidence type="ECO:0000313" key="4">
    <source>
        <dbReference type="Proteomes" id="UP000820818"/>
    </source>
</evidence>
<dbReference type="Proteomes" id="UP000820818">
    <property type="component" value="Linkage Group LG1"/>
</dbReference>
<organism evidence="3 4">
    <name type="scientific">Daphnia sinensis</name>
    <dbReference type="NCBI Taxonomy" id="1820382"/>
    <lineage>
        <taxon>Eukaryota</taxon>
        <taxon>Metazoa</taxon>
        <taxon>Ecdysozoa</taxon>
        <taxon>Arthropoda</taxon>
        <taxon>Crustacea</taxon>
        <taxon>Branchiopoda</taxon>
        <taxon>Diplostraca</taxon>
        <taxon>Cladocera</taxon>
        <taxon>Anomopoda</taxon>
        <taxon>Daphniidae</taxon>
        <taxon>Daphnia</taxon>
        <taxon>Daphnia similis group</taxon>
    </lineage>
</organism>